<reference evidence="2" key="1">
    <citation type="journal article" date="2019" name="Int. J. Syst. Evol. Microbiol.">
        <title>The Global Catalogue of Microorganisms (GCM) 10K type strain sequencing project: providing services to taxonomists for standard genome sequencing and annotation.</title>
        <authorList>
            <consortium name="The Broad Institute Genomics Platform"/>
            <consortium name="The Broad Institute Genome Sequencing Center for Infectious Disease"/>
            <person name="Wu L."/>
            <person name="Ma J."/>
        </authorList>
    </citation>
    <scope>NUCLEOTIDE SEQUENCE [LARGE SCALE GENOMIC DNA]</scope>
    <source>
        <strain evidence="2">CGMCC 1.10130</strain>
    </source>
</reference>
<name>A0A8J2U6D7_9GAMM</name>
<dbReference type="RefSeq" id="WP_143824541.1">
    <property type="nucleotide sequence ID" value="NZ_BMDX01000012.1"/>
</dbReference>
<evidence type="ECO:0000313" key="2">
    <source>
        <dbReference type="Proteomes" id="UP000619743"/>
    </source>
</evidence>
<dbReference type="AlphaFoldDB" id="A0A8J2U6D7"/>
<dbReference type="OrthoDB" id="1442157at2"/>
<gene>
    <name evidence="1" type="ORF">GCM10011369_24110</name>
</gene>
<keyword evidence="2" id="KW-1185">Reference proteome</keyword>
<protein>
    <submittedName>
        <fullName evidence="1">Uncharacterized protein</fullName>
    </submittedName>
</protein>
<comment type="caution">
    <text evidence="1">The sequence shown here is derived from an EMBL/GenBank/DDBJ whole genome shotgun (WGS) entry which is preliminary data.</text>
</comment>
<dbReference type="Proteomes" id="UP000619743">
    <property type="component" value="Unassembled WGS sequence"/>
</dbReference>
<proteinExistence type="predicted"/>
<organism evidence="1 2">
    <name type="scientific">Neiella marina</name>
    <dbReference type="NCBI Taxonomy" id="508461"/>
    <lineage>
        <taxon>Bacteria</taxon>
        <taxon>Pseudomonadati</taxon>
        <taxon>Pseudomonadota</taxon>
        <taxon>Gammaproteobacteria</taxon>
        <taxon>Alteromonadales</taxon>
        <taxon>Echinimonadaceae</taxon>
        <taxon>Neiella</taxon>
    </lineage>
</organism>
<dbReference type="EMBL" id="BMDX01000012">
    <property type="protein sequence ID" value="GGA81331.1"/>
    <property type="molecule type" value="Genomic_DNA"/>
</dbReference>
<accession>A0A8J2U6D7</accession>
<sequence length="149" mass="16907">MEQMDELSFTFFKLFSRMEYALKAASFNNGDGNANANWTAFAGHIDAAFQALDDSSLKEAIEYILKNPPKKQVIKDGLINWSSVEPSHQNTTDLLILYIRRVRNNLFHGGKFNEHWFDPERSEELISSSICVLESALPLSQDVQDAYDG</sequence>
<evidence type="ECO:0000313" key="1">
    <source>
        <dbReference type="EMBL" id="GGA81331.1"/>
    </source>
</evidence>